<evidence type="ECO:0000259" key="2">
    <source>
        <dbReference type="Pfam" id="PF03959"/>
    </source>
</evidence>
<dbReference type="GO" id="GO:0019748">
    <property type="term" value="P:secondary metabolic process"/>
    <property type="evidence" value="ECO:0007669"/>
    <property type="project" value="TreeGrafter"/>
</dbReference>
<dbReference type="PANTHER" id="PTHR48070:SF6">
    <property type="entry name" value="ESTERASE OVCA2"/>
    <property type="match status" value="1"/>
</dbReference>
<evidence type="ECO:0000256" key="1">
    <source>
        <dbReference type="ARBA" id="ARBA00022801"/>
    </source>
</evidence>
<dbReference type="InterPro" id="IPR029058">
    <property type="entry name" value="AB_hydrolase_fold"/>
</dbReference>
<gene>
    <name evidence="3" type="ORF">N7493_002602</name>
</gene>
<keyword evidence="1" id="KW-0378">Hydrolase</keyword>
<sequence>MRFLCCHGMGTNTQILKTQLTALRNELGDSHTYDFVEGTIPSSLAPELVGIFPEEGNYFDYFEHDSVESINKALDDFGRFLEVEGPYDGVIGFSIGALLASTFLIREKARNPTKPLPFKCAIFLCAAAALDPTALARGEITLLKPIPTSSFLLELPTAHIWGRNDTLWADRSELLSSLCDPQESSIFLHDEGHAIPGPRAKEALLGSARAIRRTVGKASLVW</sequence>
<dbReference type="InterPro" id="IPR050593">
    <property type="entry name" value="LovG"/>
</dbReference>
<evidence type="ECO:0000313" key="4">
    <source>
        <dbReference type="Proteomes" id="UP001215712"/>
    </source>
</evidence>
<dbReference type="Pfam" id="PF03959">
    <property type="entry name" value="FSH1"/>
    <property type="match status" value="1"/>
</dbReference>
<protein>
    <recommendedName>
        <fullName evidence="2">Serine hydrolase domain-containing protein</fullName>
    </recommendedName>
</protein>
<reference evidence="3" key="1">
    <citation type="journal article" date="2023" name="IMA Fungus">
        <title>Comparative genomic study of the Penicillium genus elucidates a diverse pangenome and 15 lateral gene transfer events.</title>
        <authorList>
            <person name="Petersen C."/>
            <person name="Sorensen T."/>
            <person name="Nielsen M.R."/>
            <person name="Sondergaard T.E."/>
            <person name="Sorensen J.L."/>
            <person name="Fitzpatrick D.A."/>
            <person name="Frisvad J.C."/>
            <person name="Nielsen K.L."/>
        </authorList>
    </citation>
    <scope>NUCLEOTIDE SEQUENCE</scope>
    <source>
        <strain evidence="3">IBT 17514</strain>
    </source>
</reference>
<dbReference type="PANTHER" id="PTHR48070">
    <property type="entry name" value="ESTERASE OVCA2"/>
    <property type="match status" value="1"/>
</dbReference>
<dbReference type="GO" id="GO:0072330">
    <property type="term" value="P:monocarboxylic acid biosynthetic process"/>
    <property type="evidence" value="ECO:0007669"/>
    <property type="project" value="UniProtKB-ARBA"/>
</dbReference>
<reference evidence="3" key="2">
    <citation type="submission" date="2023-01" db="EMBL/GenBank/DDBJ databases">
        <authorList>
            <person name="Petersen C."/>
        </authorList>
    </citation>
    <scope>NUCLEOTIDE SEQUENCE</scope>
    <source>
        <strain evidence="3">IBT 17514</strain>
    </source>
</reference>
<dbReference type="Gene3D" id="3.40.50.1820">
    <property type="entry name" value="alpha/beta hydrolase"/>
    <property type="match status" value="1"/>
</dbReference>
<name>A0AAD6HS55_9EURO</name>
<organism evidence="3 4">
    <name type="scientific">Penicillium malachiteum</name>
    <dbReference type="NCBI Taxonomy" id="1324776"/>
    <lineage>
        <taxon>Eukaryota</taxon>
        <taxon>Fungi</taxon>
        <taxon>Dikarya</taxon>
        <taxon>Ascomycota</taxon>
        <taxon>Pezizomycotina</taxon>
        <taxon>Eurotiomycetes</taxon>
        <taxon>Eurotiomycetidae</taxon>
        <taxon>Eurotiales</taxon>
        <taxon>Aspergillaceae</taxon>
        <taxon>Penicillium</taxon>
    </lineage>
</organism>
<feature type="domain" description="Serine hydrolase" evidence="2">
    <location>
        <begin position="2"/>
        <end position="197"/>
    </location>
</feature>
<proteinExistence type="predicted"/>
<dbReference type="SUPFAM" id="SSF53474">
    <property type="entry name" value="alpha/beta-Hydrolases"/>
    <property type="match status" value="1"/>
</dbReference>
<dbReference type="AlphaFoldDB" id="A0AAD6HS55"/>
<accession>A0AAD6HS55</accession>
<evidence type="ECO:0000313" key="3">
    <source>
        <dbReference type="EMBL" id="KAJ5733816.1"/>
    </source>
</evidence>
<keyword evidence="4" id="KW-1185">Reference proteome</keyword>
<dbReference type="Proteomes" id="UP001215712">
    <property type="component" value="Unassembled WGS sequence"/>
</dbReference>
<dbReference type="InterPro" id="IPR005645">
    <property type="entry name" value="FSH-like_dom"/>
</dbReference>
<dbReference type="EMBL" id="JAQJAN010000003">
    <property type="protein sequence ID" value="KAJ5733816.1"/>
    <property type="molecule type" value="Genomic_DNA"/>
</dbReference>
<dbReference type="GO" id="GO:0016787">
    <property type="term" value="F:hydrolase activity"/>
    <property type="evidence" value="ECO:0007669"/>
    <property type="project" value="UniProtKB-KW"/>
</dbReference>
<comment type="caution">
    <text evidence="3">The sequence shown here is derived from an EMBL/GenBank/DDBJ whole genome shotgun (WGS) entry which is preliminary data.</text>
</comment>
<dbReference type="GO" id="GO:0005634">
    <property type="term" value="C:nucleus"/>
    <property type="evidence" value="ECO:0007669"/>
    <property type="project" value="TreeGrafter"/>
</dbReference>
<dbReference type="GO" id="GO:0017000">
    <property type="term" value="P:antibiotic biosynthetic process"/>
    <property type="evidence" value="ECO:0007669"/>
    <property type="project" value="UniProtKB-ARBA"/>
</dbReference>
<dbReference type="GO" id="GO:0005737">
    <property type="term" value="C:cytoplasm"/>
    <property type="evidence" value="ECO:0007669"/>
    <property type="project" value="TreeGrafter"/>
</dbReference>